<evidence type="ECO:0000313" key="10">
    <source>
        <dbReference type="Proteomes" id="UP000625033"/>
    </source>
</evidence>
<name>A0A931DEV2_9MICC</name>
<dbReference type="Gene3D" id="6.10.250.660">
    <property type="match status" value="1"/>
</dbReference>
<keyword evidence="6" id="KW-0131">Cell cycle</keyword>
<dbReference type="GO" id="GO:0051301">
    <property type="term" value="P:cell division"/>
    <property type="evidence" value="ECO:0007669"/>
    <property type="project" value="UniProtKB-KW"/>
</dbReference>
<dbReference type="EMBL" id="JADOTZ010000001">
    <property type="protein sequence ID" value="MBG6085545.1"/>
    <property type="molecule type" value="Genomic_DNA"/>
</dbReference>
<dbReference type="RefSeq" id="WP_196836720.1">
    <property type="nucleotide sequence ID" value="NZ_JADOTZ010000001.1"/>
</dbReference>
<evidence type="ECO:0000256" key="1">
    <source>
        <dbReference type="ARBA" id="ARBA00004496"/>
    </source>
</evidence>
<evidence type="ECO:0000256" key="2">
    <source>
        <dbReference type="ARBA" id="ARBA00018787"/>
    </source>
</evidence>
<keyword evidence="5 8" id="KW-0175">Coiled coil</keyword>
<keyword evidence="3" id="KW-0963">Cytoplasm</keyword>
<feature type="coiled-coil region" evidence="8">
    <location>
        <begin position="66"/>
        <end position="93"/>
    </location>
</feature>
<dbReference type="AlphaFoldDB" id="A0A931DEV2"/>
<dbReference type="GO" id="GO:0005737">
    <property type="term" value="C:cytoplasm"/>
    <property type="evidence" value="ECO:0007669"/>
    <property type="project" value="UniProtKB-SubCell"/>
</dbReference>
<dbReference type="InterPro" id="IPR019933">
    <property type="entry name" value="DivIVA_domain"/>
</dbReference>
<gene>
    <name evidence="9" type="ORF">IW252_002312</name>
</gene>
<comment type="caution">
    <text evidence="9">The sequence shown here is derived from an EMBL/GenBank/DDBJ whole genome shotgun (WGS) entry which is preliminary data.</text>
</comment>
<evidence type="ECO:0000256" key="5">
    <source>
        <dbReference type="ARBA" id="ARBA00023054"/>
    </source>
</evidence>
<keyword evidence="4" id="KW-0132">Cell division</keyword>
<dbReference type="NCBIfam" id="TIGR03544">
    <property type="entry name" value="DivI1A_domain"/>
    <property type="match status" value="1"/>
</dbReference>
<evidence type="ECO:0000256" key="4">
    <source>
        <dbReference type="ARBA" id="ARBA00022618"/>
    </source>
</evidence>
<proteinExistence type="predicted"/>
<organism evidence="9 10">
    <name type="scientific">Zhihengliuella flava</name>
    <dbReference type="NCBI Taxonomy" id="1285193"/>
    <lineage>
        <taxon>Bacteria</taxon>
        <taxon>Bacillati</taxon>
        <taxon>Actinomycetota</taxon>
        <taxon>Actinomycetes</taxon>
        <taxon>Micrococcales</taxon>
        <taxon>Micrococcaceae</taxon>
        <taxon>Zhihengliuella</taxon>
    </lineage>
</organism>
<evidence type="ECO:0000256" key="7">
    <source>
        <dbReference type="ARBA" id="ARBA00031737"/>
    </source>
</evidence>
<keyword evidence="10" id="KW-1185">Reference proteome</keyword>
<evidence type="ECO:0000256" key="3">
    <source>
        <dbReference type="ARBA" id="ARBA00022490"/>
    </source>
</evidence>
<reference evidence="9" key="1">
    <citation type="submission" date="2020-11" db="EMBL/GenBank/DDBJ databases">
        <title>Sequencing the genomes of 1000 actinobacteria strains.</title>
        <authorList>
            <person name="Klenk H.-P."/>
        </authorList>
    </citation>
    <scope>NUCLEOTIDE SEQUENCE</scope>
    <source>
        <strain evidence="9">DSM 26152</strain>
    </source>
</reference>
<accession>A0A931DEV2</accession>
<dbReference type="Pfam" id="PF05103">
    <property type="entry name" value="DivIVA"/>
    <property type="match status" value="1"/>
</dbReference>
<evidence type="ECO:0000256" key="6">
    <source>
        <dbReference type="ARBA" id="ARBA00023306"/>
    </source>
</evidence>
<dbReference type="Proteomes" id="UP000625033">
    <property type="component" value="Unassembled WGS sequence"/>
</dbReference>
<protein>
    <recommendedName>
        <fullName evidence="2">Cell wall synthesis protein Wag31</fullName>
    </recommendedName>
    <alternativeName>
        <fullName evidence="7">Antigen 84</fullName>
    </alternativeName>
</protein>
<evidence type="ECO:0000256" key="8">
    <source>
        <dbReference type="SAM" id="Coils"/>
    </source>
</evidence>
<evidence type="ECO:0000313" key="9">
    <source>
        <dbReference type="EMBL" id="MBG6085545.1"/>
    </source>
</evidence>
<dbReference type="InterPro" id="IPR007793">
    <property type="entry name" value="DivIVA_fam"/>
</dbReference>
<comment type="subcellular location">
    <subcellularLocation>
        <location evidence="1">Cytoplasm</location>
    </subcellularLocation>
</comment>
<sequence>MEYVLLLLALGVLGVTALAVIGRRTSGPRGLGPATTSLPPVVLPESPREADISAVRFSVALRGYRCDQVDETLDHLAQEIERLNHELEAARRQPHGTTKQ</sequence>